<evidence type="ECO:0008006" key="4">
    <source>
        <dbReference type="Google" id="ProtNLM"/>
    </source>
</evidence>
<accession>A0A8X7WF20</accession>
<dbReference type="PANTHER" id="PTHR31286">
    <property type="entry name" value="GLYCINE-RICH CELL WALL STRUCTURAL PROTEIN 1.8-LIKE"/>
    <property type="match status" value="1"/>
</dbReference>
<dbReference type="EMBL" id="JAAMPC010000002">
    <property type="protein sequence ID" value="KAG2328331.1"/>
    <property type="molecule type" value="Genomic_DNA"/>
</dbReference>
<evidence type="ECO:0000313" key="2">
    <source>
        <dbReference type="EMBL" id="KAG2328331.1"/>
    </source>
</evidence>
<feature type="region of interest" description="Disordered" evidence="1">
    <location>
        <begin position="120"/>
        <end position="144"/>
    </location>
</feature>
<dbReference type="OrthoDB" id="1106899at2759"/>
<protein>
    <recommendedName>
        <fullName evidence="4">DUF4283 domain-containing protein</fullName>
    </recommendedName>
</protein>
<keyword evidence="3" id="KW-1185">Reference proteome</keyword>
<organism evidence="2 3">
    <name type="scientific">Brassica carinata</name>
    <name type="common">Ethiopian mustard</name>
    <name type="synonym">Abyssinian cabbage</name>
    <dbReference type="NCBI Taxonomy" id="52824"/>
    <lineage>
        <taxon>Eukaryota</taxon>
        <taxon>Viridiplantae</taxon>
        <taxon>Streptophyta</taxon>
        <taxon>Embryophyta</taxon>
        <taxon>Tracheophyta</taxon>
        <taxon>Spermatophyta</taxon>
        <taxon>Magnoliopsida</taxon>
        <taxon>eudicotyledons</taxon>
        <taxon>Gunneridae</taxon>
        <taxon>Pentapetalae</taxon>
        <taxon>rosids</taxon>
        <taxon>malvids</taxon>
        <taxon>Brassicales</taxon>
        <taxon>Brassicaceae</taxon>
        <taxon>Brassiceae</taxon>
        <taxon>Brassica</taxon>
    </lineage>
</organism>
<evidence type="ECO:0000313" key="3">
    <source>
        <dbReference type="Proteomes" id="UP000886595"/>
    </source>
</evidence>
<proteinExistence type="predicted"/>
<evidence type="ECO:0000256" key="1">
    <source>
        <dbReference type="SAM" id="MobiDB-lite"/>
    </source>
</evidence>
<comment type="caution">
    <text evidence="2">The sequence shown here is derived from an EMBL/GenBank/DDBJ whole genome shotgun (WGS) entry which is preliminary data.</text>
</comment>
<dbReference type="InterPro" id="IPR040256">
    <property type="entry name" value="At4g02000-like"/>
</dbReference>
<reference evidence="2 3" key="1">
    <citation type="submission" date="2020-02" db="EMBL/GenBank/DDBJ databases">
        <authorList>
            <person name="Ma Q."/>
            <person name="Huang Y."/>
            <person name="Song X."/>
            <person name="Pei D."/>
        </authorList>
    </citation>
    <scope>NUCLEOTIDE SEQUENCE [LARGE SCALE GENOMIC DNA]</scope>
    <source>
        <strain evidence="2">Sxm20200214</strain>
        <tissue evidence="2">Leaf</tissue>
    </source>
</reference>
<name>A0A8X7WF20_BRACI</name>
<sequence length="168" mass="19449">MVLERWVEYPPSNFLQTAAVWVHLRNIPAHYLTLKTIDLIADEIGHVKVIESDPEKPLLQDYVRVQVIMDLNLPVRDKKSLTISGGHVEYIEVEYELIRKKCFHCFHLSHEKQRCPLLQRSKNKGKAIARPQSSKQTPPGEFQQHHSNLAETLMPLLSPSEEKGEVYF</sequence>
<dbReference type="PANTHER" id="PTHR31286:SF178">
    <property type="entry name" value="DUF4283 DOMAIN-CONTAINING PROTEIN"/>
    <property type="match status" value="1"/>
</dbReference>
<dbReference type="AlphaFoldDB" id="A0A8X7WF20"/>
<dbReference type="Proteomes" id="UP000886595">
    <property type="component" value="Unassembled WGS sequence"/>
</dbReference>
<gene>
    <name evidence="2" type="ORF">Bca52824_011059</name>
</gene>